<dbReference type="NCBIfam" id="TIGR00996">
    <property type="entry name" value="Mtu_fam_mce"/>
    <property type="match status" value="1"/>
</dbReference>
<dbReference type="InterPro" id="IPR052336">
    <property type="entry name" value="MlaD_Phospholipid_Transporter"/>
</dbReference>
<dbReference type="PANTHER" id="PTHR33371:SF15">
    <property type="entry name" value="LIPOPROTEIN LPRN"/>
    <property type="match status" value="1"/>
</dbReference>
<dbReference type="PANTHER" id="PTHR33371">
    <property type="entry name" value="INTERMEMBRANE PHOSPHOLIPID TRANSPORT SYSTEM BINDING PROTEIN MLAD-RELATED"/>
    <property type="match status" value="1"/>
</dbReference>
<dbReference type="AlphaFoldDB" id="A0A1H2LDZ1"/>
<organism evidence="5 6">
    <name type="scientific">Gordonia westfalica</name>
    <dbReference type="NCBI Taxonomy" id="158898"/>
    <lineage>
        <taxon>Bacteria</taxon>
        <taxon>Bacillati</taxon>
        <taxon>Actinomycetota</taxon>
        <taxon>Actinomycetes</taxon>
        <taxon>Mycobacteriales</taxon>
        <taxon>Gordoniaceae</taxon>
        <taxon>Gordonia</taxon>
    </lineage>
</organism>
<evidence type="ECO:0000313" key="7">
    <source>
        <dbReference type="Proteomes" id="UP001265083"/>
    </source>
</evidence>
<feature type="region of interest" description="Disordered" evidence="1">
    <location>
        <begin position="353"/>
        <end position="385"/>
    </location>
</feature>
<evidence type="ECO:0000256" key="1">
    <source>
        <dbReference type="SAM" id="MobiDB-lite"/>
    </source>
</evidence>
<dbReference type="Pfam" id="PF02470">
    <property type="entry name" value="MlaD"/>
    <property type="match status" value="1"/>
</dbReference>
<evidence type="ECO:0000313" key="6">
    <source>
        <dbReference type="Proteomes" id="UP000183180"/>
    </source>
</evidence>
<dbReference type="InterPro" id="IPR003399">
    <property type="entry name" value="Mce/MlaD"/>
</dbReference>
<dbReference type="GO" id="GO:0005576">
    <property type="term" value="C:extracellular region"/>
    <property type="evidence" value="ECO:0007669"/>
    <property type="project" value="TreeGrafter"/>
</dbReference>
<dbReference type="EMBL" id="JAVLUS010000042">
    <property type="protein sequence ID" value="MDS1116934.1"/>
    <property type="molecule type" value="Genomic_DNA"/>
</dbReference>
<evidence type="ECO:0000259" key="3">
    <source>
        <dbReference type="Pfam" id="PF11887"/>
    </source>
</evidence>
<dbReference type="STRING" id="158898.SAMN04488548_136137"/>
<evidence type="ECO:0000259" key="2">
    <source>
        <dbReference type="Pfam" id="PF02470"/>
    </source>
</evidence>
<dbReference type="Pfam" id="PF11887">
    <property type="entry name" value="Mce4_CUP1"/>
    <property type="match status" value="1"/>
</dbReference>
<dbReference type="InterPro" id="IPR005693">
    <property type="entry name" value="Mce"/>
</dbReference>
<dbReference type="OrthoDB" id="9774928at2"/>
<dbReference type="PROSITE" id="PS51257">
    <property type="entry name" value="PROKAR_LIPOPROTEIN"/>
    <property type="match status" value="1"/>
</dbReference>
<evidence type="ECO:0000313" key="5">
    <source>
        <dbReference type="EMBL" id="SDU79042.1"/>
    </source>
</evidence>
<keyword evidence="7" id="KW-1185">Reference proteome</keyword>
<dbReference type="RefSeq" id="WP_005201344.1">
    <property type="nucleotide sequence ID" value="NZ_FNLM01000036.1"/>
</dbReference>
<feature type="domain" description="Mce/MlaD" evidence="2">
    <location>
        <begin position="44"/>
        <end position="119"/>
    </location>
</feature>
<dbReference type="InterPro" id="IPR024516">
    <property type="entry name" value="Mce_C"/>
</dbReference>
<feature type="domain" description="Mammalian cell entry C-terminal" evidence="3">
    <location>
        <begin position="125"/>
        <end position="285"/>
    </location>
</feature>
<accession>A0A1H2LDZ1</accession>
<protein>
    <submittedName>
        <fullName evidence="4">MCE family protein</fullName>
    </submittedName>
    <submittedName>
        <fullName evidence="5">Phospholipid/cholesterol/gamma-HCH transport system substrate-binding protein</fullName>
    </submittedName>
</protein>
<name>A0A1H2LDZ1_9ACTN</name>
<dbReference type="Proteomes" id="UP001265083">
    <property type="component" value="Unassembled WGS sequence"/>
</dbReference>
<gene>
    <name evidence="4" type="ORF">RD149_24685</name>
    <name evidence="5" type="ORF">SAMN04488548_136137</name>
</gene>
<reference evidence="4 7" key="2">
    <citation type="submission" date="2023-08" db="EMBL/GenBank/DDBJ databases">
        <title>Bioegradation of LLDPE and BLDPE plastic by marine bacteria from coast plastic debris.</title>
        <authorList>
            <person name="Rong Z."/>
        </authorList>
    </citation>
    <scope>NUCLEOTIDE SEQUENCE [LARGE SCALE GENOMIC DNA]</scope>
    <source>
        <strain evidence="4 7">Z-2</strain>
    </source>
</reference>
<proteinExistence type="predicted"/>
<sequence>MGHKRFHVGAGLIAAAVAMSTVAGCRFDGANSLSLPGDAVSGDSYSITVQLADVQNLVSNSLVKLDNANVGQIRSITVRESFAEVDVELSEGVEIPNGSTVKLAQTSVLGAQYLEFIPPAEQTPGKLLPGDTLDVNSSAAYPSTESVLAALSLILNGSGLEQLRSIMTELNDATDGRTAAANRAISQLKTFVSGLHKQRDDIGRAIDSLGKLSATLADQSSTVAEGIDNLEPALTVLADQREELVTMLDRVGVFGAKVGSVIARSNADLNSIAAELRPALKGLEESGDDLVGSLIVGLTVPFPVTVIDKGMKGDYQNLFLTLDLSVGAIRDKVLGSIPKVALARMAASRQAADPLRAPFGLRTPTTDHSPSKKTSPQPAGMGGPR</sequence>
<evidence type="ECO:0000313" key="4">
    <source>
        <dbReference type="EMBL" id="MDS1116934.1"/>
    </source>
</evidence>
<dbReference type="Proteomes" id="UP000183180">
    <property type="component" value="Unassembled WGS sequence"/>
</dbReference>
<reference evidence="5 6" key="1">
    <citation type="submission" date="2016-10" db="EMBL/GenBank/DDBJ databases">
        <authorList>
            <person name="de Groot N.N."/>
        </authorList>
    </citation>
    <scope>NUCLEOTIDE SEQUENCE [LARGE SCALE GENOMIC DNA]</scope>
    <source>
        <strain evidence="5 6">DSM 44215</strain>
    </source>
</reference>
<dbReference type="EMBL" id="FNLM01000036">
    <property type="protein sequence ID" value="SDU79042.1"/>
    <property type="molecule type" value="Genomic_DNA"/>
</dbReference>
<feature type="compositionally biased region" description="Polar residues" evidence="1">
    <location>
        <begin position="363"/>
        <end position="377"/>
    </location>
</feature>